<dbReference type="GO" id="GO:0006145">
    <property type="term" value="P:purine nucleobase catabolic process"/>
    <property type="evidence" value="ECO:0007669"/>
    <property type="project" value="TreeGrafter"/>
</dbReference>
<organism evidence="6">
    <name type="scientific">Knufia peltigerae</name>
    <dbReference type="NCBI Taxonomy" id="1002370"/>
    <lineage>
        <taxon>Eukaryota</taxon>
        <taxon>Fungi</taxon>
        <taxon>Dikarya</taxon>
        <taxon>Ascomycota</taxon>
        <taxon>Pezizomycotina</taxon>
        <taxon>Eurotiomycetes</taxon>
        <taxon>Chaetothyriomycetidae</taxon>
        <taxon>Chaetothyriales</taxon>
        <taxon>Trichomeriaceae</taxon>
        <taxon>Knufia</taxon>
    </lineage>
</organism>
<sequence>MSSTLITNARLVNEGRTFEGDLRIENDRIAQIGKGLTPRDGEQVVDAAGRWLLPGMIDDQVHFREPGLTHKGDIASESAAAVAGGLTSFMDMPNTNPPTLDSTILEAKYELARGRAWANYGFYHGASNDNLDAIRALDPKKAPGVKVFMGASTGNMLVDNPETLDAIFRECPTPIITHCEDTPMIDANLKAFQEKYGDALTPEMHPDIRSRDACIKSTRLAMSLARKHGTRLHVLHISTADELALFEKGPLIRADGSRKQITAETCVHFLHFARPDYATKGNLIKCNPAIKDVADREAITAALADDVLDVLATDHAPHTWEEKQKPYAQAPSGLPLVQYALVAALERVHEGKLTREQVVQKFAHAPAQLFDVEERGFLREGYFADLVMVEDVPFTVKREDVLSKCGWSPFEGTTFRSRVASTWVNGQRVWDGTHDLRPLMRSALVFGALLLAAPLFPAPAAKAQDGIGDLIDSRVVFPASASQGALVIGKVPAGSSVRYAGRELRVSGYGSVVFGIGRDEKGPLLVQIRRPDGGSETAAISVTPRDWPTERVNGVPPKTVNPPPAIAERIKREQAQVTAARVRDDNRTDFTQTFIWPVQGRISGRFGNARVYNGQPGAGHSGMDIAVPTGTPVKAPAAGVVTFAGPDLYLTGGTLLLDHGFGVSSNFLHLSRIDVKVGDRVEQGQVIAAVGATGRATGPHLHWGMNWFDTRIDPLLVLERK</sequence>
<evidence type="ECO:0008006" key="7">
    <source>
        <dbReference type="Google" id="ProtNLM"/>
    </source>
</evidence>
<feature type="domain" description="Amidohydrolase-related" evidence="5">
    <location>
        <begin position="52"/>
        <end position="429"/>
    </location>
</feature>
<feature type="domain" description="M23ase beta-sheet core" evidence="4">
    <location>
        <begin position="619"/>
        <end position="714"/>
    </location>
</feature>
<dbReference type="InterPro" id="IPR032466">
    <property type="entry name" value="Metal_Hydrolase"/>
</dbReference>
<evidence type="ECO:0000313" key="6">
    <source>
        <dbReference type="EMBL" id="KAJ9614684.1"/>
    </source>
</evidence>
<dbReference type="SUPFAM" id="SSF51556">
    <property type="entry name" value="Metallo-dependent hydrolases"/>
    <property type="match status" value="1"/>
</dbReference>
<dbReference type="InterPro" id="IPR050138">
    <property type="entry name" value="DHOase/Allantoinase_Hydrolase"/>
</dbReference>
<dbReference type="Pfam" id="PF01979">
    <property type="entry name" value="Amidohydro_1"/>
    <property type="match status" value="1"/>
</dbReference>
<dbReference type="EMBL" id="JAPDRN010000189">
    <property type="protein sequence ID" value="KAJ9614684.1"/>
    <property type="molecule type" value="Genomic_DNA"/>
</dbReference>
<dbReference type="GO" id="GO:0005737">
    <property type="term" value="C:cytoplasm"/>
    <property type="evidence" value="ECO:0007669"/>
    <property type="project" value="TreeGrafter"/>
</dbReference>
<keyword evidence="3" id="KW-0378">Hydrolase</keyword>
<dbReference type="InterPro" id="IPR011055">
    <property type="entry name" value="Dup_hybrid_motif"/>
</dbReference>
<keyword evidence="2" id="KW-0479">Metal-binding</keyword>
<evidence type="ECO:0000259" key="4">
    <source>
        <dbReference type="Pfam" id="PF01551"/>
    </source>
</evidence>
<dbReference type="Gene3D" id="3.20.20.140">
    <property type="entry name" value="Metal-dependent hydrolases"/>
    <property type="match status" value="1"/>
</dbReference>
<dbReference type="PANTHER" id="PTHR43668">
    <property type="entry name" value="ALLANTOINASE"/>
    <property type="match status" value="1"/>
</dbReference>
<dbReference type="InterPro" id="IPR011059">
    <property type="entry name" value="Metal-dep_hydrolase_composite"/>
</dbReference>
<dbReference type="FunFam" id="2.70.70.10:FF:000019">
    <property type="entry name" value="M23 family peptidase"/>
    <property type="match status" value="1"/>
</dbReference>
<dbReference type="GO" id="GO:0004038">
    <property type="term" value="F:allantoinase activity"/>
    <property type="evidence" value="ECO:0007669"/>
    <property type="project" value="TreeGrafter"/>
</dbReference>
<protein>
    <recommendedName>
        <fullName evidence="7">Dihydroorotase</fullName>
    </recommendedName>
</protein>
<name>A0AA38XJQ2_9EURO</name>
<dbReference type="SUPFAM" id="SSF51338">
    <property type="entry name" value="Composite domain of metallo-dependent hydrolases"/>
    <property type="match status" value="1"/>
</dbReference>
<accession>A0AA38XJQ2</accession>
<dbReference type="GO" id="GO:0046872">
    <property type="term" value="F:metal ion binding"/>
    <property type="evidence" value="ECO:0007669"/>
    <property type="project" value="UniProtKB-KW"/>
</dbReference>
<evidence type="ECO:0000256" key="3">
    <source>
        <dbReference type="ARBA" id="ARBA00022801"/>
    </source>
</evidence>
<proteinExistence type="predicted"/>
<dbReference type="PROSITE" id="PS00483">
    <property type="entry name" value="DIHYDROOROTASE_2"/>
    <property type="match status" value="1"/>
</dbReference>
<dbReference type="Gene3D" id="2.70.70.10">
    <property type="entry name" value="Glucose Permease (Domain IIA)"/>
    <property type="match status" value="1"/>
</dbReference>
<dbReference type="CDD" id="cd01318">
    <property type="entry name" value="DHOase_IIb"/>
    <property type="match status" value="1"/>
</dbReference>
<dbReference type="Pfam" id="PF01551">
    <property type="entry name" value="Peptidase_M23"/>
    <property type="match status" value="1"/>
</dbReference>
<reference evidence="6" key="1">
    <citation type="submission" date="2022-10" db="EMBL/GenBank/DDBJ databases">
        <title>Culturing micro-colonial fungi from biological soil crusts in the Mojave desert and describing Neophaeococcomyces mojavensis, and introducing the new genera and species Taxawa tesnikishii.</title>
        <authorList>
            <person name="Kurbessoian T."/>
            <person name="Stajich J.E."/>
        </authorList>
    </citation>
    <scope>NUCLEOTIDE SEQUENCE</scope>
    <source>
        <strain evidence="6">TK_35</strain>
    </source>
</reference>
<evidence type="ECO:0000256" key="2">
    <source>
        <dbReference type="ARBA" id="ARBA00022723"/>
    </source>
</evidence>
<dbReference type="InterPro" id="IPR002195">
    <property type="entry name" value="Dihydroorotase_CS"/>
</dbReference>
<dbReference type="CDD" id="cd12797">
    <property type="entry name" value="M23_peptidase"/>
    <property type="match status" value="1"/>
</dbReference>
<evidence type="ECO:0000259" key="5">
    <source>
        <dbReference type="Pfam" id="PF01979"/>
    </source>
</evidence>
<dbReference type="Gene3D" id="2.30.40.10">
    <property type="entry name" value="Urease, subunit C, domain 1"/>
    <property type="match status" value="1"/>
</dbReference>
<dbReference type="NCBIfam" id="NF006688">
    <property type="entry name" value="PRK09236.1"/>
    <property type="match status" value="1"/>
</dbReference>
<dbReference type="PANTHER" id="PTHR43668:SF4">
    <property type="entry name" value="ALLANTOINASE"/>
    <property type="match status" value="1"/>
</dbReference>
<gene>
    <name evidence="6" type="ORF">H2204_014540</name>
</gene>
<dbReference type="SUPFAM" id="SSF51261">
    <property type="entry name" value="Duplicated hybrid motif"/>
    <property type="match status" value="1"/>
</dbReference>
<dbReference type="AlphaFoldDB" id="A0AA38XJQ2"/>
<dbReference type="InterPro" id="IPR006680">
    <property type="entry name" value="Amidohydro-rel"/>
</dbReference>
<comment type="caution">
    <text evidence="6">The sequence shown here is derived from an EMBL/GenBank/DDBJ whole genome shotgun (WGS) entry which is preliminary data.</text>
</comment>
<comment type="cofactor">
    <cofactor evidence="1">
        <name>Zn(2+)</name>
        <dbReference type="ChEBI" id="CHEBI:29105"/>
    </cofactor>
</comment>
<evidence type="ECO:0000256" key="1">
    <source>
        <dbReference type="ARBA" id="ARBA00001947"/>
    </source>
</evidence>
<dbReference type="InterPro" id="IPR016047">
    <property type="entry name" value="M23ase_b-sheet_dom"/>
</dbReference>